<dbReference type="Proteomes" id="UP001228581">
    <property type="component" value="Unassembled WGS sequence"/>
</dbReference>
<reference evidence="1 2" key="1">
    <citation type="submission" date="2023-05" db="EMBL/GenBank/DDBJ databases">
        <authorList>
            <person name="Zhang X."/>
        </authorList>
    </citation>
    <scope>NUCLEOTIDE SEQUENCE [LARGE SCALE GENOMIC DNA]</scope>
    <source>
        <strain evidence="1 2">DM2B3-1</strain>
    </source>
</reference>
<sequence length="193" mass="22349">MKAQQAQPAPAAEVKEVQSAPAKTEVLFEDLVAKNMAVLLGKFDNSEVKSIVKFNRRLSYCYKELVRNVESYQSIKGFSELEQLLITIVDYTKPFCYDEEEEEESVRYFTVGEISGLLVEGILDHYRFRTKDGIDLNNFFRIRKQMSDSFKRIIRLLINTEECDFDNICGFIESFDLILKGMSPSYDDMKNSK</sequence>
<protein>
    <submittedName>
        <fullName evidence="1">Uncharacterized protein</fullName>
    </submittedName>
</protein>
<accession>A0ABT7CS73</accession>
<dbReference type="RefSeq" id="WP_314001487.1">
    <property type="nucleotide sequence ID" value="NZ_JASJOT010000023.1"/>
</dbReference>
<organism evidence="1 2">
    <name type="scientific">Xanthocytophaga flava</name>
    <dbReference type="NCBI Taxonomy" id="3048013"/>
    <lineage>
        <taxon>Bacteria</taxon>
        <taxon>Pseudomonadati</taxon>
        <taxon>Bacteroidota</taxon>
        <taxon>Cytophagia</taxon>
        <taxon>Cytophagales</taxon>
        <taxon>Rhodocytophagaceae</taxon>
        <taxon>Xanthocytophaga</taxon>
    </lineage>
</organism>
<dbReference type="EMBL" id="JASJOT010000023">
    <property type="protein sequence ID" value="MDJ1496570.1"/>
    <property type="molecule type" value="Genomic_DNA"/>
</dbReference>
<evidence type="ECO:0000313" key="2">
    <source>
        <dbReference type="Proteomes" id="UP001228581"/>
    </source>
</evidence>
<evidence type="ECO:0000313" key="1">
    <source>
        <dbReference type="EMBL" id="MDJ1496570.1"/>
    </source>
</evidence>
<keyword evidence="2" id="KW-1185">Reference proteome</keyword>
<proteinExistence type="predicted"/>
<comment type="caution">
    <text evidence="1">The sequence shown here is derived from an EMBL/GenBank/DDBJ whole genome shotgun (WGS) entry which is preliminary data.</text>
</comment>
<name>A0ABT7CS73_9BACT</name>
<gene>
    <name evidence="1" type="ORF">QNI19_26795</name>
</gene>